<evidence type="ECO:0000313" key="3">
    <source>
        <dbReference type="EMBL" id="MDZ5459985.1"/>
    </source>
</evidence>
<organism evidence="3 4">
    <name type="scientific">Azohydromonas lata</name>
    <dbReference type="NCBI Taxonomy" id="45677"/>
    <lineage>
        <taxon>Bacteria</taxon>
        <taxon>Pseudomonadati</taxon>
        <taxon>Pseudomonadota</taxon>
        <taxon>Betaproteobacteria</taxon>
        <taxon>Burkholderiales</taxon>
        <taxon>Sphaerotilaceae</taxon>
        <taxon>Azohydromonas</taxon>
    </lineage>
</organism>
<dbReference type="PANTHER" id="PTHR30203">
    <property type="entry name" value="OUTER MEMBRANE CATION EFFLUX PROTEIN"/>
    <property type="match status" value="1"/>
</dbReference>
<keyword evidence="4" id="KW-1185">Reference proteome</keyword>
<comment type="subcellular location">
    <subcellularLocation>
        <location evidence="2">Cell membrane</location>
        <topology evidence="2">Lipid-anchor</topology>
    </subcellularLocation>
</comment>
<gene>
    <name evidence="3" type="ORF">SM757_25715</name>
</gene>
<proteinExistence type="inferred from homology"/>
<dbReference type="Proteomes" id="UP001293718">
    <property type="component" value="Unassembled WGS sequence"/>
</dbReference>
<dbReference type="SUPFAM" id="SSF56954">
    <property type="entry name" value="Outer membrane efflux proteins (OEP)"/>
    <property type="match status" value="1"/>
</dbReference>
<keyword evidence="2" id="KW-0564">Palmitate</keyword>
<dbReference type="NCBIfam" id="TIGR01845">
    <property type="entry name" value="outer_NodT"/>
    <property type="match status" value="1"/>
</dbReference>
<keyword evidence="2" id="KW-0449">Lipoprotein</keyword>
<keyword evidence="2" id="KW-1134">Transmembrane beta strand</keyword>
<dbReference type="Pfam" id="PF02321">
    <property type="entry name" value="OEP"/>
    <property type="match status" value="2"/>
</dbReference>
<sequence>MGLGAALLLSACAGGPPGPVKSGPAALLTPAFGQAGEISGAFEAHWWQRFNDATLAALVAEAQRANLDLRIAAERVQQARAGSTAAASRLAPTVGLTASASDQRSGLPDEVKRGQPDVRALRAGLDLGWEVDLFGAARAAADAAELDAQAAAEGAEGARLLAAGEAARLYLVWQGARARLQRLQSLLQAQAETERLTRSRAAEGLSSRFDVARAAAETQSLAAQLPPLRTLVAVTEQQIAVLLGRNPGEPLPLLQAAASATLPDAPALAPGQPVELLARRPDLRAAERQLAAEGARLREARADLLPKFFFSALLGRQDLRINGLDLAPVRLSSVALAFTTPIFNAGRLRAAQERASSRERAAELSYERATLAALQEVESSLVALAQERERGTALDALLAERRAALAHAQSLRREGQIDLLQLLDVQRGLIAAELSHVEHRTQLALDAVQLYRALGGGWRTGEPAAAAPSSNPSSL</sequence>
<dbReference type="InterPro" id="IPR003423">
    <property type="entry name" value="OMP_efflux"/>
</dbReference>
<evidence type="ECO:0000256" key="2">
    <source>
        <dbReference type="RuleBase" id="RU362097"/>
    </source>
</evidence>
<dbReference type="PANTHER" id="PTHR30203:SF32">
    <property type="entry name" value="CATION EFFLUX SYSTEM PROTEIN CUSC"/>
    <property type="match status" value="1"/>
</dbReference>
<dbReference type="EMBL" id="JAXOJX010000055">
    <property type="protein sequence ID" value="MDZ5459985.1"/>
    <property type="molecule type" value="Genomic_DNA"/>
</dbReference>
<accession>A0ABU5IM83</accession>
<name>A0ABU5IM83_9BURK</name>
<keyword evidence="2" id="KW-0812">Transmembrane</keyword>
<evidence type="ECO:0000256" key="1">
    <source>
        <dbReference type="ARBA" id="ARBA00007613"/>
    </source>
</evidence>
<evidence type="ECO:0000313" key="4">
    <source>
        <dbReference type="Proteomes" id="UP001293718"/>
    </source>
</evidence>
<comment type="similarity">
    <text evidence="1 2">Belongs to the outer membrane factor (OMF) (TC 1.B.17) family.</text>
</comment>
<protein>
    <submittedName>
        <fullName evidence="3">Efflux transporter outer membrane subunit</fullName>
    </submittedName>
</protein>
<reference evidence="3 4" key="1">
    <citation type="submission" date="2023-11" db="EMBL/GenBank/DDBJ databases">
        <title>Draft genome of Azohydromonas lata strain H1 (DSM1123), a polyhydroxyalkanoate producer.</title>
        <authorList>
            <person name="Traversa D."/>
            <person name="D'Addabbo P."/>
            <person name="Pazzani C."/>
            <person name="Manzari C."/>
            <person name="Chiara M."/>
            <person name="Scrascia M."/>
        </authorList>
    </citation>
    <scope>NUCLEOTIDE SEQUENCE [LARGE SCALE GENOMIC DNA]</scope>
    <source>
        <strain evidence="3 4">H1</strain>
    </source>
</reference>
<dbReference type="InterPro" id="IPR010131">
    <property type="entry name" value="MdtP/NodT-like"/>
</dbReference>
<keyword evidence="2" id="KW-0472">Membrane</keyword>
<dbReference type="Gene3D" id="2.20.200.10">
    <property type="entry name" value="Outer membrane efflux proteins (OEP)"/>
    <property type="match status" value="1"/>
</dbReference>
<dbReference type="Gene3D" id="1.20.1600.10">
    <property type="entry name" value="Outer membrane efflux proteins (OEP)"/>
    <property type="match status" value="1"/>
</dbReference>
<dbReference type="RefSeq" id="WP_322467581.1">
    <property type="nucleotide sequence ID" value="NZ_JAXOJX010000055.1"/>
</dbReference>
<comment type="caution">
    <text evidence="3">The sequence shown here is derived from an EMBL/GenBank/DDBJ whole genome shotgun (WGS) entry which is preliminary data.</text>
</comment>